<name>A0A838B7B0_9HYPH</name>
<gene>
    <name evidence="1" type="ORF">H0241_13615</name>
</gene>
<accession>A0A838B7B0</accession>
<dbReference type="Proteomes" id="UP000558284">
    <property type="component" value="Unassembled WGS sequence"/>
</dbReference>
<dbReference type="AlphaFoldDB" id="A0A838B7B0"/>
<proteinExistence type="predicted"/>
<organism evidence="1 2">
    <name type="scientific">Mesorhizobium neociceri</name>
    <dbReference type="NCBI Taxonomy" id="1307853"/>
    <lineage>
        <taxon>Bacteria</taxon>
        <taxon>Pseudomonadati</taxon>
        <taxon>Pseudomonadota</taxon>
        <taxon>Alphaproteobacteria</taxon>
        <taxon>Hyphomicrobiales</taxon>
        <taxon>Phyllobacteriaceae</taxon>
        <taxon>Mesorhizobium</taxon>
    </lineage>
</organism>
<protein>
    <submittedName>
        <fullName evidence="1">Uncharacterized protein</fullName>
    </submittedName>
</protein>
<sequence length="287" mass="32528">MADRLDWALPDDPLFDYCLWPYKPVAATAGKLRSSTLLWQSFDVLGAPPLLAEMVNAISAEIGPFKTVWGVKQKGAEFSWELYFYDYERLEREVSIERVLGALAPYAPSTLSLSPKRPYFMFSIDLDAALGERRRNIEEISVYLGNPSGMVSSGLCYQLSAAGLRFDNLYYFFDAKDDWDDIVGKVAASAHLDLDGLDVSSVLWPELTDCGIIVVANKKYNDGVYFSRIRIDQLIWFVERLGYPEAIRAFLVAHRAHLDHMLYDVGIDYRMIDGRVEILKSAYYGVV</sequence>
<reference evidence="1 2" key="1">
    <citation type="submission" date="2020-07" db="EMBL/GenBank/DDBJ databases">
        <title>Definition of the novel symbiovar canariense within Mesorhizobium novociceri, a new species of genus Mesorhizobium nodulating Cicer canariense in the Caldera de Taburiente National Park (La Palma, Canary Islands).</title>
        <authorList>
            <person name="Leon-Barrios M."/>
            <person name="Perez-Yepez J."/>
            <person name="Flores-Felix J.D."/>
            <person name="Ramirez-Baena M.H."/>
            <person name="Pulido-Suarez L."/>
            <person name="Igual J.M."/>
            <person name="Velazquez E."/>
            <person name="Peix A."/>
        </authorList>
    </citation>
    <scope>NUCLEOTIDE SEQUENCE [LARGE SCALE GENOMIC DNA]</scope>
    <source>
        <strain evidence="1 2">CCANP35</strain>
    </source>
</reference>
<evidence type="ECO:0000313" key="2">
    <source>
        <dbReference type="Proteomes" id="UP000558284"/>
    </source>
</evidence>
<evidence type="ECO:0000313" key="1">
    <source>
        <dbReference type="EMBL" id="MBA1141290.1"/>
    </source>
</evidence>
<dbReference type="RefSeq" id="WP_181058153.1">
    <property type="nucleotide sequence ID" value="NZ_JACDTY010000005.1"/>
</dbReference>
<comment type="caution">
    <text evidence="1">The sequence shown here is derived from an EMBL/GenBank/DDBJ whole genome shotgun (WGS) entry which is preliminary data.</text>
</comment>
<keyword evidence="2" id="KW-1185">Reference proteome</keyword>
<dbReference type="EMBL" id="JACDTY010000005">
    <property type="protein sequence ID" value="MBA1141290.1"/>
    <property type="molecule type" value="Genomic_DNA"/>
</dbReference>